<dbReference type="KEGG" id="dpl:KGM_216110"/>
<dbReference type="EMBL" id="AGBW02010612">
    <property type="protein sequence ID" value="OWR48178.1"/>
    <property type="molecule type" value="Genomic_DNA"/>
</dbReference>
<sequence>MAVTPNRTQTNAPEAIKARRAPPSRTLQSEFFVNTPLSKSRGRQMDCITEKQKLKTLPALVEDDSESESFEEQERTYIPYVEGLRSQKSISPQRRVLRRQLALPSLSEDEEP</sequence>
<dbReference type="Proteomes" id="UP000007151">
    <property type="component" value="Unassembled WGS sequence"/>
</dbReference>
<dbReference type="InParanoid" id="A0A212F358"/>
<organism evidence="2 3">
    <name type="scientific">Danaus plexippus plexippus</name>
    <dbReference type="NCBI Taxonomy" id="278856"/>
    <lineage>
        <taxon>Eukaryota</taxon>
        <taxon>Metazoa</taxon>
        <taxon>Ecdysozoa</taxon>
        <taxon>Arthropoda</taxon>
        <taxon>Hexapoda</taxon>
        <taxon>Insecta</taxon>
        <taxon>Pterygota</taxon>
        <taxon>Neoptera</taxon>
        <taxon>Endopterygota</taxon>
        <taxon>Lepidoptera</taxon>
        <taxon>Glossata</taxon>
        <taxon>Ditrysia</taxon>
        <taxon>Papilionoidea</taxon>
        <taxon>Nymphalidae</taxon>
        <taxon>Danainae</taxon>
        <taxon>Danaini</taxon>
        <taxon>Danaina</taxon>
        <taxon>Danaus</taxon>
        <taxon>Danaus</taxon>
    </lineage>
</organism>
<proteinExistence type="predicted"/>
<dbReference type="AlphaFoldDB" id="A0A212F358"/>
<accession>A0A212F358</accession>
<feature type="region of interest" description="Disordered" evidence="1">
    <location>
        <begin position="1"/>
        <end position="26"/>
    </location>
</feature>
<evidence type="ECO:0000256" key="1">
    <source>
        <dbReference type="SAM" id="MobiDB-lite"/>
    </source>
</evidence>
<reference evidence="2 3" key="1">
    <citation type="journal article" date="2011" name="Cell">
        <title>The monarch butterfly genome yields insights into long-distance migration.</title>
        <authorList>
            <person name="Zhan S."/>
            <person name="Merlin C."/>
            <person name="Boore J.L."/>
            <person name="Reppert S.M."/>
        </authorList>
    </citation>
    <scope>NUCLEOTIDE SEQUENCE [LARGE SCALE GENOMIC DNA]</scope>
    <source>
        <strain evidence="2">F-2</strain>
    </source>
</reference>
<feature type="compositionally biased region" description="Polar residues" evidence="1">
    <location>
        <begin position="1"/>
        <end position="12"/>
    </location>
</feature>
<name>A0A212F358_DANPL</name>
<gene>
    <name evidence="2" type="ORF">KGM_216110</name>
</gene>
<evidence type="ECO:0000313" key="3">
    <source>
        <dbReference type="Proteomes" id="UP000007151"/>
    </source>
</evidence>
<dbReference type="eggNOG" id="ENOG502TC67">
    <property type="taxonomic scope" value="Eukaryota"/>
</dbReference>
<evidence type="ECO:0000313" key="2">
    <source>
        <dbReference type="EMBL" id="OWR48178.1"/>
    </source>
</evidence>
<keyword evidence="3" id="KW-1185">Reference proteome</keyword>
<protein>
    <submittedName>
        <fullName evidence="2">Uncharacterized protein</fullName>
    </submittedName>
</protein>
<comment type="caution">
    <text evidence="2">The sequence shown here is derived from an EMBL/GenBank/DDBJ whole genome shotgun (WGS) entry which is preliminary data.</text>
</comment>